<accession>A0A2B7XVM8</accession>
<dbReference type="PANTHER" id="PTHR12100">
    <property type="entry name" value="SEC10"/>
    <property type="match status" value="1"/>
</dbReference>
<dbReference type="InterPro" id="IPR001810">
    <property type="entry name" value="F-box_dom"/>
</dbReference>
<feature type="region of interest" description="Disordered" evidence="1">
    <location>
        <begin position="490"/>
        <end position="512"/>
    </location>
</feature>
<feature type="domain" description="F-box" evidence="2">
    <location>
        <begin position="28"/>
        <end position="74"/>
    </location>
</feature>
<evidence type="ECO:0000259" key="2">
    <source>
        <dbReference type="PROSITE" id="PS50181"/>
    </source>
</evidence>
<dbReference type="STRING" id="1447883.A0A2B7XVM8"/>
<dbReference type="PANTHER" id="PTHR12100:SF1">
    <property type="entry name" value="RECYCLIN-1"/>
    <property type="match status" value="1"/>
</dbReference>
<evidence type="ECO:0000256" key="1">
    <source>
        <dbReference type="SAM" id="MobiDB-lite"/>
    </source>
</evidence>
<proteinExistence type="predicted"/>
<dbReference type="InterPro" id="IPR048627">
    <property type="entry name" value="Sec10_HB"/>
</dbReference>
<dbReference type="Pfam" id="PF12937">
    <property type="entry name" value="F-box-like"/>
    <property type="match status" value="1"/>
</dbReference>
<evidence type="ECO:0000313" key="3">
    <source>
        <dbReference type="EMBL" id="PGH12682.1"/>
    </source>
</evidence>
<protein>
    <recommendedName>
        <fullName evidence="2">F-box domain-containing protein</fullName>
    </recommendedName>
</protein>
<comment type="caution">
    <text evidence="3">The sequence shown here is derived from an EMBL/GenBank/DDBJ whole genome shotgun (WGS) entry which is preliminary data.</text>
</comment>
<dbReference type="SMART" id="SM00256">
    <property type="entry name" value="FBOX"/>
    <property type="match status" value="1"/>
</dbReference>
<keyword evidence="4" id="KW-1185">Reference proteome</keyword>
<sequence>MSGFAQTKVSGGRPKRDVLASLKMAQLEISKPVLPAEIMSSILEYLAPADLIRVARTSKHMQEMVYEDSRWVQRLKRMGCWNDTEARKHAEKATAHLRPRAPTIEVQVTPPQQPLSPKKDSPVVNGNINDDSGFDKVDFSSSSQSHPGLRVDPSTSLHALKRIRSIRGKARQEYGKIHAALHPFYDDIITSEASADSLAFKVYTTPEDQAQILSQLQIFAKGDISLGGEEREQKVLDAVSLFETAALREFRSGYESGDIDGLMRKYAHVLVTLNGGGPAIELFVHHNHVITQKSDFGSPADCINRDTGIVSLEQTQAFLTRFSVGYNEEVSIMSRVFPQSIQISTQLLDTFGTNVLSPYFTALFDEVHTQNLESYLKTVSGTFVQVYTFLRKLDPPQNPGDEFYEATDAILNNIFESHVDLYLTEELEFFRHHCDEVVSEWDRQLSEQAATAESFYMSNINRQADKNDFLTSFKKVLMVPVNILPSFSSTKPSDSQLEDLAKSGTNPIRPLNPNRASTMTLSHGPFAPPIAPSTPAEAPTTELAAKAAIMHSRLEGIRSLFSIEVALDLVHAAKQSLERAGQFVNMGEQSGKAAQQQCEAIFVALLHILGQRHVISGLDKAVTHLSEYRPRQNNELERSGVDPLVTFLELVNVGDLILQMMDVFYEQELVGARLTDRNDFLNPAAKGKKKFEQMLDERVAAGLNKGIEVLMDEVDYILATKQATTDFNPEVDPTSHNVIDIGPSDPAKEIVDVISSHTQMLVGSTDKGTLEVFNQEIGLQLFAALCKHIKRQRISVQGAIKLISDMNHYFGYIETMKNDELLAYFTALRELSQVYLIDPAHSKEMATVIADGGRFHGIFRAEEVYEFATRRADWYQVKRSVERAMFGIGCTMM</sequence>
<dbReference type="AlphaFoldDB" id="A0A2B7XVM8"/>
<dbReference type="Gene3D" id="1.20.1280.50">
    <property type="match status" value="1"/>
</dbReference>
<organism evidence="3 4">
    <name type="scientific">Polytolypa hystricis (strain UAMH7299)</name>
    <dbReference type="NCBI Taxonomy" id="1447883"/>
    <lineage>
        <taxon>Eukaryota</taxon>
        <taxon>Fungi</taxon>
        <taxon>Dikarya</taxon>
        <taxon>Ascomycota</taxon>
        <taxon>Pezizomycotina</taxon>
        <taxon>Eurotiomycetes</taxon>
        <taxon>Eurotiomycetidae</taxon>
        <taxon>Onygenales</taxon>
        <taxon>Onygenales incertae sedis</taxon>
        <taxon>Polytolypa</taxon>
    </lineage>
</organism>
<dbReference type="GO" id="GO:0006893">
    <property type="term" value="P:Golgi to plasma membrane transport"/>
    <property type="evidence" value="ECO:0007669"/>
    <property type="project" value="TreeGrafter"/>
</dbReference>
<dbReference type="GO" id="GO:0000145">
    <property type="term" value="C:exocyst"/>
    <property type="evidence" value="ECO:0007669"/>
    <property type="project" value="TreeGrafter"/>
</dbReference>
<gene>
    <name evidence="3" type="ORF">AJ80_06625</name>
</gene>
<dbReference type="OrthoDB" id="5554140at2759"/>
<dbReference type="SUPFAM" id="SSF81383">
    <property type="entry name" value="F-box domain"/>
    <property type="match status" value="1"/>
</dbReference>
<dbReference type="Pfam" id="PF07393">
    <property type="entry name" value="Sec10_HB"/>
    <property type="match status" value="1"/>
</dbReference>
<reference evidence="3 4" key="1">
    <citation type="submission" date="2017-10" db="EMBL/GenBank/DDBJ databases">
        <title>Comparative genomics in systemic dimorphic fungi from Ajellomycetaceae.</title>
        <authorList>
            <person name="Munoz J.F."/>
            <person name="Mcewen J.G."/>
            <person name="Clay O.K."/>
            <person name="Cuomo C.A."/>
        </authorList>
    </citation>
    <scope>NUCLEOTIDE SEQUENCE [LARGE SCALE GENOMIC DNA]</scope>
    <source>
        <strain evidence="3 4">UAMH7299</strain>
    </source>
</reference>
<dbReference type="InterPro" id="IPR036047">
    <property type="entry name" value="F-box-like_dom_sf"/>
</dbReference>
<dbReference type="Proteomes" id="UP000224634">
    <property type="component" value="Unassembled WGS sequence"/>
</dbReference>
<dbReference type="EMBL" id="PDNA01000114">
    <property type="protein sequence ID" value="PGH12682.1"/>
    <property type="molecule type" value="Genomic_DNA"/>
</dbReference>
<dbReference type="InterPro" id="IPR009976">
    <property type="entry name" value="Sec10-like"/>
</dbReference>
<dbReference type="GO" id="GO:0006887">
    <property type="term" value="P:exocytosis"/>
    <property type="evidence" value="ECO:0007669"/>
    <property type="project" value="TreeGrafter"/>
</dbReference>
<name>A0A2B7XVM8_POLH7</name>
<dbReference type="PROSITE" id="PS50181">
    <property type="entry name" value="FBOX"/>
    <property type="match status" value="1"/>
</dbReference>
<evidence type="ECO:0000313" key="4">
    <source>
        <dbReference type="Proteomes" id="UP000224634"/>
    </source>
</evidence>